<dbReference type="GO" id="GO:0071013">
    <property type="term" value="C:catalytic step 2 spliceosome"/>
    <property type="evidence" value="ECO:0007669"/>
    <property type="project" value="TreeGrafter"/>
</dbReference>
<evidence type="ECO:0000256" key="2">
    <source>
        <dbReference type="ARBA" id="ARBA00009265"/>
    </source>
</evidence>
<dbReference type="AlphaFoldDB" id="A0A9W9TFG4"/>
<sequence>MDSTGSQGKSPLQSLGASNSRIHHAPLQIDARARNMREMIEAQVPATAVVTLVHDRHAGSMTVIATGLLKTQKEYTSSNNKERITAPSERDVARPSRSSENASASSPARIFSNPAKTLSSEDDGLFFVDNKGDRFNLTYGSSHRYAIPQYKRFGGGYILGTADRIRPDEEVSTSRDRPLPAARFGEPEFRLRSKDDNVLDITNDFVSLGMRDNTASGANDDWEAAPKEDIYLATVRIDREKERMARNAELWRALESNPQDVGLWLKLIDHQGLLVLGPDDEDSRTLTLDEWHGLADIKISLYEKALAKAGESRQKYRLVLGRLQEGAQLWGPQKLMDEWNTSLRQNPSDLNIWIKYLDYRQAGCSEFAITEPGPIRDQIQVYLFLRSTVLLREAGYVEIANGLWQALIEFCFFRPEFLMDANEDRVLDLFRIFWDSEAPRVGEANAKGWKNYVVDIPKRPRPQTTTFANEIQPLALIPSWTTAERERMTHFPLPGRVLDSASHETTDEDRILMFSDMEDILRPFHHLAAARVVIDGFLHFWQLPHTTTLENFDNSRHWDWDPFLKNDGISDDSLLSGWMPPNDNENSRTPPSPLTCPVSNFIHTTSTLFTSPKNWFNSFRADGPHNQAPALCPNRDYLRHTLRALVDNMADDEILAEYYVAFVYAFELSAAMDAAKKMVKRKPWSLRLWNACALVSYGTQDHSKARAIWAKTLSKGVSSELMTVQASMLWNCWIWTEIEQERLDSAQYILHSIPEGHVELGHFPDETHAHSAPLSATTRKRTYEYLREWQRRALSQKHWLEYVAYTDCLALSYYTSDSPFKNSIDVYDQACHEVASLSDASANFKALVAELIHQSRARLLFRYVQRGTKKDGMKPKEFRGWLKDSVTLFPHNSIFVAVFMWNESRILIMDRIRDSFDITQGDTASRYKPDDKIALTPQSVPVSNYLYQIYHEFCRSSRSGATRFSVRAAFEKALGEAADPRRPVRAGGTAVRHLFGSDSARTSVTIWKLYILYERYEAVDLKAAKAVYLRALVACPWSKELVMIGFEHLCNGSSGIPMDQSGLGLAPEELKQVYELMTMRELRIYLDIQRRLDEQFRPGGRNFRTTTTRRKSD</sequence>
<evidence type="ECO:0000256" key="4">
    <source>
        <dbReference type="SAM" id="MobiDB-lite"/>
    </source>
</evidence>
<reference evidence="5" key="2">
    <citation type="journal article" date="2023" name="IMA Fungus">
        <title>Comparative genomic study of the Penicillium genus elucidates a diverse pangenome and 15 lateral gene transfer events.</title>
        <authorList>
            <person name="Petersen C."/>
            <person name="Sorensen T."/>
            <person name="Nielsen M.R."/>
            <person name="Sondergaard T.E."/>
            <person name="Sorensen J.L."/>
            <person name="Fitzpatrick D.A."/>
            <person name="Frisvad J.C."/>
            <person name="Nielsen K.L."/>
        </authorList>
    </citation>
    <scope>NUCLEOTIDE SEQUENCE</scope>
    <source>
        <strain evidence="5">IBT 19713</strain>
    </source>
</reference>
<dbReference type="Pfam" id="PF08424">
    <property type="entry name" value="NRDE-2"/>
    <property type="match status" value="2"/>
</dbReference>
<dbReference type="GO" id="GO:1902369">
    <property type="term" value="P:negative regulation of RNA catabolic process"/>
    <property type="evidence" value="ECO:0007669"/>
    <property type="project" value="TreeGrafter"/>
</dbReference>
<dbReference type="PANTHER" id="PTHR13471:SF0">
    <property type="entry name" value="NUCLEAR EXOSOME REGULATOR NRDE2"/>
    <property type="match status" value="1"/>
</dbReference>
<name>A0A9W9TFG4_9EURO</name>
<feature type="compositionally biased region" description="Basic and acidic residues" evidence="4">
    <location>
        <begin position="80"/>
        <end position="94"/>
    </location>
</feature>
<evidence type="ECO:0000313" key="5">
    <source>
        <dbReference type="EMBL" id="KAJ5220459.1"/>
    </source>
</evidence>
<dbReference type="GeneID" id="83206262"/>
<comment type="similarity">
    <text evidence="2">Belongs to the NRDE2 family.</text>
</comment>
<feature type="compositionally biased region" description="Polar residues" evidence="4">
    <location>
        <begin position="1"/>
        <end position="20"/>
    </location>
</feature>
<reference evidence="5" key="1">
    <citation type="submission" date="2022-11" db="EMBL/GenBank/DDBJ databases">
        <authorList>
            <person name="Petersen C."/>
        </authorList>
    </citation>
    <scope>NUCLEOTIDE SEQUENCE</scope>
    <source>
        <strain evidence="5">IBT 19713</strain>
    </source>
</reference>
<dbReference type="InterPro" id="IPR013633">
    <property type="entry name" value="NRDE-2"/>
</dbReference>
<organism evidence="5 6">
    <name type="scientific">Penicillium chermesinum</name>
    <dbReference type="NCBI Taxonomy" id="63820"/>
    <lineage>
        <taxon>Eukaryota</taxon>
        <taxon>Fungi</taxon>
        <taxon>Dikarya</taxon>
        <taxon>Ascomycota</taxon>
        <taxon>Pezizomycotina</taxon>
        <taxon>Eurotiomycetes</taxon>
        <taxon>Eurotiomycetidae</taxon>
        <taxon>Eurotiales</taxon>
        <taxon>Aspergillaceae</taxon>
        <taxon>Penicillium</taxon>
    </lineage>
</organism>
<dbReference type="OrthoDB" id="297219at2759"/>
<protein>
    <submittedName>
        <fullName evidence="5">Uncharacterized protein</fullName>
    </submittedName>
</protein>
<keyword evidence="6" id="KW-1185">Reference proteome</keyword>
<evidence type="ECO:0000256" key="1">
    <source>
        <dbReference type="ARBA" id="ARBA00004123"/>
    </source>
</evidence>
<feature type="compositionally biased region" description="Low complexity" evidence="4">
    <location>
        <begin position="95"/>
        <end position="109"/>
    </location>
</feature>
<comment type="subcellular location">
    <subcellularLocation>
        <location evidence="1">Nucleus</location>
    </subcellularLocation>
</comment>
<dbReference type="RefSeq" id="XP_058327289.1">
    <property type="nucleotide sequence ID" value="XM_058478959.1"/>
</dbReference>
<feature type="region of interest" description="Disordered" evidence="4">
    <location>
        <begin position="74"/>
        <end position="115"/>
    </location>
</feature>
<comment type="caution">
    <text evidence="5">The sequence shown here is derived from an EMBL/GenBank/DDBJ whole genome shotgun (WGS) entry which is preliminary data.</text>
</comment>
<keyword evidence="3" id="KW-0539">Nucleus</keyword>
<dbReference type="Proteomes" id="UP001150941">
    <property type="component" value="Unassembled WGS sequence"/>
</dbReference>
<evidence type="ECO:0000256" key="3">
    <source>
        <dbReference type="ARBA" id="ARBA00023242"/>
    </source>
</evidence>
<dbReference type="EMBL" id="JAPQKS010000007">
    <property type="protein sequence ID" value="KAJ5220459.1"/>
    <property type="molecule type" value="Genomic_DNA"/>
</dbReference>
<dbReference type="GO" id="GO:0031048">
    <property type="term" value="P:regulatory ncRNA-mediated heterochromatin formation"/>
    <property type="evidence" value="ECO:0007669"/>
    <property type="project" value="TreeGrafter"/>
</dbReference>
<evidence type="ECO:0000313" key="6">
    <source>
        <dbReference type="Proteomes" id="UP001150941"/>
    </source>
</evidence>
<dbReference type="PANTHER" id="PTHR13471">
    <property type="entry name" value="TETRATRICOPEPTIDE-LIKE HELICAL"/>
    <property type="match status" value="1"/>
</dbReference>
<feature type="region of interest" description="Disordered" evidence="4">
    <location>
        <begin position="1"/>
        <end position="23"/>
    </location>
</feature>
<accession>A0A9W9TFG4</accession>
<proteinExistence type="inferred from homology"/>
<gene>
    <name evidence="5" type="ORF">N7468_009663</name>
</gene>